<dbReference type="InterPro" id="IPR032675">
    <property type="entry name" value="LRR_dom_sf"/>
</dbReference>
<gene>
    <name evidence="1" type="ORF">ABFO16_05925</name>
</gene>
<proteinExistence type="predicted"/>
<evidence type="ECO:0008006" key="3">
    <source>
        <dbReference type="Google" id="ProtNLM"/>
    </source>
</evidence>
<accession>A0ABV1HVC3</accession>
<keyword evidence="2" id="KW-1185">Reference proteome</keyword>
<dbReference type="RefSeq" id="WP_367286359.1">
    <property type="nucleotide sequence ID" value="NZ_JBBMEY010000008.1"/>
</dbReference>
<reference evidence="1 2" key="1">
    <citation type="submission" date="2024-03" db="EMBL/GenBank/DDBJ databases">
        <title>Human intestinal bacterial collection.</title>
        <authorList>
            <person name="Pauvert C."/>
            <person name="Hitch T.C.A."/>
            <person name="Clavel T."/>
        </authorList>
    </citation>
    <scope>NUCLEOTIDE SEQUENCE [LARGE SCALE GENOMIC DNA]</scope>
    <source>
        <strain evidence="1 2">CLA-AP-H18</strain>
    </source>
</reference>
<dbReference type="Proteomes" id="UP001478133">
    <property type="component" value="Unassembled WGS sequence"/>
</dbReference>
<comment type="caution">
    <text evidence="1">The sequence shown here is derived from an EMBL/GenBank/DDBJ whole genome shotgun (WGS) entry which is preliminary data.</text>
</comment>
<organism evidence="1 2">
    <name type="scientific">Ruminococcoides intestinihominis</name>
    <dbReference type="NCBI Taxonomy" id="3133161"/>
    <lineage>
        <taxon>Bacteria</taxon>
        <taxon>Bacillati</taxon>
        <taxon>Bacillota</taxon>
        <taxon>Clostridia</taxon>
        <taxon>Eubacteriales</taxon>
        <taxon>Oscillospiraceae</taxon>
        <taxon>Ruminococcoides</taxon>
    </lineage>
</organism>
<sequence length="551" mass="60498">MGYNLINWENSPSKQTPINAENLNQMDENIAKAIQGTRFNFSATFTADNVLKNTTSTKALGAGSFATSQTDIVTVFVADNVTKINSGTFSGCTSLKTIYIDNTVGNVEIVSGSVPSGVSIVYSNDGNFINVNELLASAIRSLKSSVNTNRTDWENRATSIEAQHKTDVQTLNANISQVADNLQIVKETAQREIATTNTNVNGKESLSNKVDVITHPSTTTYPSVKGVWDFVETKSEQPRADIAQNKADIVVLKVDKVDNTDFNAYKTSNDTAVKQNATDIVQLKADVLQNAIKVTTDKSTSIVLNDSSDCNIVGLTLYGKSTQSAIPTPTNPVDINNINNPSITFSNDSDRQSNNIQCTLRGIGNVCDTLTVNSDGTGYITQRLFVERITSQRKSTSLEWNYSKATHRFFRNDYSYSFDVKDNKPLILCSHLDVGENEKNTAFDNSIGWINVSGVGIAIRMTELDGDIAKFKKWLDDNEVYVVAPRSKPITVNLSKDEVDKIISLHTYYPNTTIIADCDCQVEYVADTKNYIDNKIIEVATALVAHESEVM</sequence>
<evidence type="ECO:0000313" key="2">
    <source>
        <dbReference type="Proteomes" id="UP001478133"/>
    </source>
</evidence>
<dbReference type="Gene3D" id="3.80.10.10">
    <property type="entry name" value="Ribonuclease Inhibitor"/>
    <property type="match status" value="1"/>
</dbReference>
<dbReference type="EMBL" id="JBBMFI010000018">
    <property type="protein sequence ID" value="MEQ2565772.1"/>
    <property type="molecule type" value="Genomic_DNA"/>
</dbReference>
<evidence type="ECO:0000313" key="1">
    <source>
        <dbReference type="EMBL" id="MEQ2565772.1"/>
    </source>
</evidence>
<name>A0ABV1HVC3_9FIRM</name>
<protein>
    <recommendedName>
        <fullName evidence="3">Leucine-rich repeat domain-containing protein</fullName>
    </recommendedName>
</protein>